<feature type="compositionally biased region" description="Low complexity" evidence="4">
    <location>
        <begin position="529"/>
        <end position="552"/>
    </location>
</feature>
<evidence type="ECO:0000256" key="1">
    <source>
        <dbReference type="ARBA" id="ARBA00004123"/>
    </source>
</evidence>
<dbReference type="GO" id="GO:0003714">
    <property type="term" value="F:transcription corepressor activity"/>
    <property type="evidence" value="ECO:0007669"/>
    <property type="project" value="InterPro"/>
</dbReference>
<proteinExistence type="predicted"/>
<feature type="region of interest" description="Disordered" evidence="4">
    <location>
        <begin position="1"/>
        <end position="35"/>
    </location>
</feature>
<accession>A0AAD7XTY8</accession>
<dbReference type="AlphaFoldDB" id="A0AAD7XTY8"/>
<sequence length="733" mass="83946">MPDNTMAITGVTKSTDGDEDQSLPTMQQPNQESASVQSLITMEELEMFQLVKQHVEAKDLDYNDFLKTIHLLYTSGVCDAEFLVQQIQPYIGDDAYLFDWFKSILGLQASRRTSIQPTITSNDTKASPSIQEADHVDECTTSYRYASKEWKEQPCTGKDALCHEVLNNDYVSHPIWQREDSDFPATKKNLHEQEMHGCEEERHKYDSAIDINASAVAYLESMMAAAAGEFAIKEEKLVLNSVTISAIKRVYDSQRAQEVLGMLQKYPVQIAPIVIKRLRQKGAQWKRKQYELLPIWRERDAKNYYRALDYAALTFRTVDRKATTTQKILQEIKNRQGHWAFEYGEDMSVMQDVVHVILSYATRHHAIVDRDVIRNFLHRFMPWLFGLYGIPELQPSSSASSSSFSNTINNDTTTSSSSPSQQQPAAIASYPYPSLQPIDVLAQLPSSSQHQQQQYFYHLTPTSPSSSSTTHSTAFPSNHTLHDHHRPIYLNHATPLATPPSSDHVDFDIDDDLKQPLVILDNSDDESLGQRSTYSRSSSPISFSPPGTSGTTFESPYRTGYPKSTCLFCNDDFYCFIRYYQILYERLLYMKNLNRPRYVNSVARRLKMDQHLPKEPKDKTYYEECLDAIDKLFGRKIGAARFEEKLRSLYSVEAYPMFTIDRLTIALIKSIIAFDSKAREAVKDENNPVFFQEFNGGIRLQLSRVVAQNKKLFEINIDHAHRRVAMTDWSAKD</sequence>
<dbReference type="Pfam" id="PF16879">
    <property type="entry name" value="Sin3a_C"/>
    <property type="match status" value="1"/>
</dbReference>
<dbReference type="GO" id="GO:0000122">
    <property type="term" value="P:negative regulation of transcription by RNA polymerase II"/>
    <property type="evidence" value="ECO:0007669"/>
    <property type="project" value="TreeGrafter"/>
</dbReference>
<keyword evidence="2" id="KW-0678">Repressor</keyword>
<dbReference type="GO" id="GO:0000785">
    <property type="term" value="C:chromatin"/>
    <property type="evidence" value="ECO:0007669"/>
    <property type="project" value="TreeGrafter"/>
</dbReference>
<dbReference type="Gene3D" id="1.20.1160.11">
    <property type="entry name" value="Paired amphipathic helix"/>
    <property type="match status" value="1"/>
</dbReference>
<dbReference type="GeneID" id="83217435"/>
<evidence type="ECO:0000256" key="2">
    <source>
        <dbReference type="ARBA" id="ARBA00022491"/>
    </source>
</evidence>
<gene>
    <name evidence="6" type="ORF">O0I10_010031</name>
</gene>
<dbReference type="SMART" id="SM00761">
    <property type="entry name" value="HDAC_interact"/>
    <property type="match status" value="1"/>
</dbReference>
<dbReference type="PANTHER" id="PTHR12346">
    <property type="entry name" value="SIN3B-RELATED"/>
    <property type="match status" value="1"/>
</dbReference>
<evidence type="ECO:0000259" key="5">
    <source>
        <dbReference type="SMART" id="SM00761"/>
    </source>
</evidence>
<organism evidence="6 7">
    <name type="scientific">Lichtheimia ornata</name>
    <dbReference type="NCBI Taxonomy" id="688661"/>
    <lineage>
        <taxon>Eukaryota</taxon>
        <taxon>Fungi</taxon>
        <taxon>Fungi incertae sedis</taxon>
        <taxon>Mucoromycota</taxon>
        <taxon>Mucoromycotina</taxon>
        <taxon>Mucoromycetes</taxon>
        <taxon>Mucorales</taxon>
        <taxon>Lichtheimiaceae</taxon>
        <taxon>Lichtheimia</taxon>
    </lineage>
</organism>
<feature type="region of interest" description="Disordered" evidence="4">
    <location>
        <begin position="520"/>
        <end position="555"/>
    </location>
</feature>
<feature type="domain" description="Histone deacetylase interacting" evidence="5">
    <location>
        <begin position="135"/>
        <end position="236"/>
    </location>
</feature>
<name>A0AAD7XTY8_9FUNG</name>
<dbReference type="InterPro" id="IPR039774">
    <property type="entry name" value="Sin3-like"/>
</dbReference>
<evidence type="ECO:0000256" key="4">
    <source>
        <dbReference type="SAM" id="MobiDB-lite"/>
    </source>
</evidence>
<evidence type="ECO:0000313" key="7">
    <source>
        <dbReference type="Proteomes" id="UP001234581"/>
    </source>
</evidence>
<feature type="region of interest" description="Disordered" evidence="4">
    <location>
        <begin position="459"/>
        <end position="478"/>
    </location>
</feature>
<keyword evidence="7" id="KW-1185">Reference proteome</keyword>
<dbReference type="EMBL" id="JARTCD010000063">
    <property type="protein sequence ID" value="KAJ8654335.1"/>
    <property type="molecule type" value="Genomic_DNA"/>
</dbReference>
<feature type="compositionally biased region" description="Low complexity" evidence="4">
    <location>
        <begin position="459"/>
        <end position="477"/>
    </location>
</feature>
<dbReference type="GO" id="GO:0000118">
    <property type="term" value="C:histone deacetylase complex"/>
    <property type="evidence" value="ECO:0007669"/>
    <property type="project" value="TreeGrafter"/>
</dbReference>
<dbReference type="PANTHER" id="PTHR12346:SF0">
    <property type="entry name" value="SIN3A, ISOFORM G"/>
    <property type="match status" value="1"/>
</dbReference>
<dbReference type="Pfam" id="PF08295">
    <property type="entry name" value="Sin3_corepress"/>
    <property type="match status" value="1"/>
</dbReference>
<comment type="subcellular location">
    <subcellularLocation>
        <location evidence="1">Nucleus</location>
    </subcellularLocation>
</comment>
<evidence type="ECO:0000313" key="6">
    <source>
        <dbReference type="EMBL" id="KAJ8654335.1"/>
    </source>
</evidence>
<keyword evidence="3" id="KW-0539">Nucleus</keyword>
<evidence type="ECO:0000256" key="3">
    <source>
        <dbReference type="ARBA" id="ARBA00023242"/>
    </source>
</evidence>
<dbReference type="InterPro" id="IPR036600">
    <property type="entry name" value="PAH_sf"/>
</dbReference>
<reference evidence="6 7" key="1">
    <citation type="submission" date="2023-03" db="EMBL/GenBank/DDBJ databases">
        <title>Genome sequence of Lichtheimia ornata CBS 291.66.</title>
        <authorList>
            <person name="Mohabir J.T."/>
            <person name="Shea T.P."/>
            <person name="Kurbessoian T."/>
            <person name="Berby B."/>
            <person name="Fontaine J."/>
            <person name="Livny J."/>
            <person name="Gnirke A."/>
            <person name="Stajich J.E."/>
            <person name="Cuomo C.A."/>
        </authorList>
    </citation>
    <scope>NUCLEOTIDE SEQUENCE [LARGE SCALE GENOMIC DNA]</scope>
    <source>
        <strain evidence="6">CBS 291.66</strain>
    </source>
</reference>
<dbReference type="InterPro" id="IPR013194">
    <property type="entry name" value="HDAC_interact_dom"/>
</dbReference>
<dbReference type="RefSeq" id="XP_058339249.1">
    <property type="nucleotide sequence ID" value="XM_058490014.1"/>
</dbReference>
<comment type="caution">
    <text evidence="6">The sequence shown here is derived from an EMBL/GenBank/DDBJ whole genome shotgun (WGS) entry which is preliminary data.</text>
</comment>
<feature type="compositionally biased region" description="Polar residues" evidence="4">
    <location>
        <begin position="22"/>
        <end position="35"/>
    </location>
</feature>
<dbReference type="InterPro" id="IPR031693">
    <property type="entry name" value="Sin3_C"/>
</dbReference>
<dbReference type="Proteomes" id="UP001234581">
    <property type="component" value="Unassembled WGS sequence"/>
</dbReference>
<protein>
    <recommendedName>
        <fullName evidence="5">Histone deacetylase interacting domain-containing protein</fullName>
    </recommendedName>
</protein>
<feature type="region of interest" description="Disordered" evidence="4">
    <location>
        <begin position="399"/>
        <end position="425"/>
    </location>
</feature>